<dbReference type="AlphaFoldDB" id="A0A2Z7A0I6"/>
<dbReference type="OrthoDB" id="1936426at2759"/>
<protein>
    <submittedName>
        <fullName evidence="1">Uncharacterized protein</fullName>
    </submittedName>
</protein>
<evidence type="ECO:0000313" key="2">
    <source>
        <dbReference type="Proteomes" id="UP000250235"/>
    </source>
</evidence>
<keyword evidence="2" id="KW-1185">Reference proteome</keyword>
<name>A0A2Z7A0I6_9LAMI</name>
<sequence>MTRKAEWRKIWWAAPFRRKKDSRWESRMEIEKILKKKLDTIDEEPENTEEDDDVLEKQAEIVMSKKVKWIRLKAKINMGWVFMARVISFKESYVLFMTSFSPKV</sequence>
<organism evidence="1 2">
    <name type="scientific">Dorcoceras hygrometricum</name>
    <dbReference type="NCBI Taxonomy" id="472368"/>
    <lineage>
        <taxon>Eukaryota</taxon>
        <taxon>Viridiplantae</taxon>
        <taxon>Streptophyta</taxon>
        <taxon>Embryophyta</taxon>
        <taxon>Tracheophyta</taxon>
        <taxon>Spermatophyta</taxon>
        <taxon>Magnoliopsida</taxon>
        <taxon>eudicotyledons</taxon>
        <taxon>Gunneridae</taxon>
        <taxon>Pentapetalae</taxon>
        <taxon>asterids</taxon>
        <taxon>lamiids</taxon>
        <taxon>Lamiales</taxon>
        <taxon>Gesneriaceae</taxon>
        <taxon>Didymocarpoideae</taxon>
        <taxon>Trichosporeae</taxon>
        <taxon>Loxocarpinae</taxon>
        <taxon>Dorcoceras</taxon>
    </lineage>
</organism>
<dbReference type="Proteomes" id="UP000250235">
    <property type="component" value="Unassembled WGS sequence"/>
</dbReference>
<reference evidence="1 2" key="1">
    <citation type="journal article" date="2015" name="Proc. Natl. Acad. Sci. U.S.A.">
        <title>The resurrection genome of Boea hygrometrica: A blueprint for survival of dehydration.</title>
        <authorList>
            <person name="Xiao L."/>
            <person name="Yang G."/>
            <person name="Zhang L."/>
            <person name="Yang X."/>
            <person name="Zhao S."/>
            <person name="Ji Z."/>
            <person name="Zhou Q."/>
            <person name="Hu M."/>
            <person name="Wang Y."/>
            <person name="Chen M."/>
            <person name="Xu Y."/>
            <person name="Jin H."/>
            <person name="Xiao X."/>
            <person name="Hu G."/>
            <person name="Bao F."/>
            <person name="Hu Y."/>
            <person name="Wan P."/>
            <person name="Li L."/>
            <person name="Deng X."/>
            <person name="Kuang T."/>
            <person name="Xiang C."/>
            <person name="Zhu J.K."/>
            <person name="Oliver M.J."/>
            <person name="He Y."/>
        </authorList>
    </citation>
    <scope>NUCLEOTIDE SEQUENCE [LARGE SCALE GENOMIC DNA]</scope>
    <source>
        <strain evidence="2">cv. XS01</strain>
    </source>
</reference>
<proteinExistence type="predicted"/>
<dbReference type="EMBL" id="KV020146">
    <property type="protein sequence ID" value="KZV14967.1"/>
    <property type="molecule type" value="Genomic_DNA"/>
</dbReference>
<accession>A0A2Z7A0I6</accession>
<evidence type="ECO:0000313" key="1">
    <source>
        <dbReference type="EMBL" id="KZV14967.1"/>
    </source>
</evidence>
<gene>
    <name evidence="1" type="ORF">F511_39891</name>
</gene>